<organismHost>
    <name type="scientific">Paramecium bursaria</name>
    <dbReference type="NCBI Taxonomy" id="74790"/>
</organismHost>
<dbReference type="KEGG" id="vg:5469922"/>
<dbReference type="GeneID" id="5469922"/>
<sequence>MSSGAIAWGGVVVILPSASTGSSVIVTSWHLRHFILTCGKQRSRKRWSYTKMTTGKTFGLTNSGSVPLLKIIRTLMTMESMMAQRPHGRSARHTSTTRSRKMITPALRTLLTILKKEDILK</sequence>
<evidence type="ECO:0000313" key="1">
    <source>
        <dbReference type="EMBL" id="ABT15473.1"/>
    </source>
</evidence>
<protein>
    <submittedName>
        <fullName evidence="1">Uncharacterized protein n188L</fullName>
    </submittedName>
</protein>
<proteinExistence type="predicted"/>
<accession>A7J6P2</accession>
<gene>
    <name evidence="1" type="primary">n188L</name>
    <name evidence="1" type="ORF">FR483_n188L</name>
</gene>
<organism evidence="1 2">
    <name type="scientific">Paramecium bursaria Chlorella virus FR483</name>
    <name type="common">PBCV-FR483</name>
    <dbReference type="NCBI Taxonomy" id="399781"/>
    <lineage>
        <taxon>Viruses</taxon>
        <taxon>Varidnaviria</taxon>
        <taxon>Bamfordvirae</taxon>
        <taxon>Nucleocytoviricota</taxon>
        <taxon>Megaviricetes</taxon>
        <taxon>Algavirales</taxon>
        <taxon>Phycodnaviridae</taxon>
        <taxon>Chlorovirus</taxon>
        <taxon>Chlorovirus conductrix</taxon>
        <taxon>Paramecium bursaria Chlorella virus A1</taxon>
    </lineage>
</organism>
<dbReference type="Proteomes" id="UP000204095">
    <property type="component" value="Segment"/>
</dbReference>
<evidence type="ECO:0000313" key="2">
    <source>
        <dbReference type="Proteomes" id="UP000204095"/>
    </source>
</evidence>
<dbReference type="EMBL" id="DQ890022">
    <property type="protein sequence ID" value="ABT15473.1"/>
    <property type="molecule type" value="Genomic_DNA"/>
</dbReference>
<dbReference type="RefSeq" id="YP_001425820.1">
    <property type="nucleotide sequence ID" value="NC_008603.1"/>
</dbReference>
<reference evidence="1" key="1">
    <citation type="journal article" date="2007" name="Virology">
        <title>Sequence and annotation of the 314-kb MT325 and the 321-kb FR483 viruses that infect Chlorella Pbi.</title>
        <authorList>
            <person name="Fitzgerald L.A."/>
            <person name="Graves M.V."/>
            <person name="Li X."/>
            <person name="Feldblyum T."/>
            <person name="Hartigan J."/>
            <person name="Van Etten J.L."/>
        </authorList>
    </citation>
    <scope>NUCLEOTIDE SEQUENCE [LARGE SCALE GENOMIC DNA]</scope>
    <source>
        <strain evidence="1">FR483</strain>
    </source>
</reference>
<name>A7J6P2_PBCVF</name>